<dbReference type="FunFam" id="1.25.40.10:FF:000454">
    <property type="entry name" value="Pentatricopeptide repeat-containing protein At3g47530"/>
    <property type="match status" value="1"/>
</dbReference>
<dbReference type="Pfam" id="PF02042">
    <property type="entry name" value="RWP-RK"/>
    <property type="match status" value="1"/>
</dbReference>
<dbReference type="InterPro" id="IPR046960">
    <property type="entry name" value="PPR_At4g14850-like_plant"/>
</dbReference>
<feature type="coiled-coil region" evidence="8">
    <location>
        <begin position="191"/>
        <end position="229"/>
    </location>
</feature>
<dbReference type="AlphaFoldDB" id="A0AAP0QK69"/>
<name>A0AAP0QK69_9ROSI</name>
<dbReference type="FunFam" id="1.25.40.10:FF:000031">
    <property type="entry name" value="Pentatricopeptide repeat-containing protein mitochondrial"/>
    <property type="match status" value="1"/>
</dbReference>
<keyword evidence="6" id="KW-0539">Nucleus</keyword>
<dbReference type="NCBIfam" id="TIGR00756">
    <property type="entry name" value="PPR"/>
    <property type="match status" value="5"/>
</dbReference>
<organism evidence="10 11">
    <name type="scientific">Citrus x changshan-huyou</name>
    <dbReference type="NCBI Taxonomy" id="2935761"/>
    <lineage>
        <taxon>Eukaryota</taxon>
        <taxon>Viridiplantae</taxon>
        <taxon>Streptophyta</taxon>
        <taxon>Embryophyta</taxon>
        <taxon>Tracheophyta</taxon>
        <taxon>Spermatophyta</taxon>
        <taxon>Magnoliopsida</taxon>
        <taxon>eudicotyledons</taxon>
        <taxon>Gunneridae</taxon>
        <taxon>Pentapetalae</taxon>
        <taxon>rosids</taxon>
        <taxon>malvids</taxon>
        <taxon>Sapindales</taxon>
        <taxon>Rutaceae</taxon>
        <taxon>Aurantioideae</taxon>
        <taxon>Citrus</taxon>
    </lineage>
</organism>
<evidence type="ECO:0000256" key="6">
    <source>
        <dbReference type="ARBA" id="ARBA00023242"/>
    </source>
</evidence>
<keyword evidence="5" id="KW-0804">Transcription</keyword>
<dbReference type="PANTHER" id="PTHR47926:SF469">
    <property type="entry name" value="DYW DOMAIN-CONTAINING PROTEIN"/>
    <property type="match status" value="1"/>
</dbReference>
<dbReference type="Proteomes" id="UP001428341">
    <property type="component" value="Unassembled WGS sequence"/>
</dbReference>
<feature type="repeat" description="PPR" evidence="7">
    <location>
        <begin position="656"/>
        <end position="690"/>
    </location>
</feature>
<dbReference type="PROSITE" id="PS51375">
    <property type="entry name" value="PPR"/>
    <property type="match status" value="3"/>
</dbReference>
<dbReference type="PROSITE" id="PS51519">
    <property type="entry name" value="RWP_RK"/>
    <property type="match status" value="1"/>
</dbReference>
<dbReference type="GO" id="GO:0003723">
    <property type="term" value="F:RNA binding"/>
    <property type="evidence" value="ECO:0007669"/>
    <property type="project" value="InterPro"/>
</dbReference>
<feature type="domain" description="RWP-RK" evidence="9">
    <location>
        <begin position="124"/>
        <end position="211"/>
    </location>
</feature>
<evidence type="ECO:0000256" key="2">
    <source>
        <dbReference type="ARBA" id="ARBA00022737"/>
    </source>
</evidence>
<evidence type="ECO:0000256" key="5">
    <source>
        <dbReference type="ARBA" id="ARBA00023163"/>
    </source>
</evidence>
<keyword evidence="2" id="KW-0677">Repeat</keyword>
<dbReference type="InterPro" id="IPR032867">
    <property type="entry name" value="DYW_dom"/>
</dbReference>
<proteinExistence type="inferred from homology"/>
<dbReference type="EMBL" id="JBCGBO010000005">
    <property type="protein sequence ID" value="KAK9198621.1"/>
    <property type="molecule type" value="Genomic_DNA"/>
</dbReference>
<evidence type="ECO:0000256" key="1">
    <source>
        <dbReference type="ARBA" id="ARBA00006643"/>
    </source>
</evidence>
<evidence type="ECO:0000256" key="7">
    <source>
        <dbReference type="PROSITE-ProRule" id="PRU00708"/>
    </source>
</evidence>
<evidence type="ECO:0000313" key="11">
    <source>
        <dbReference type="Proteomes" id="UP001428341"/>
    </source>
</evidence>
<keyword evidence="4" id="KW-0238">DNA-binding</keyword>
<accession>A0AAP0QK69</accession>
<dbReference type="Pfam" id="PF14432">
    <property type="entry name" value="DYW_deaminase"/>
    <property type="match status" value="1"/>
</dbReference>
<keyword evidence="8" id="KW-0175">Coiled coil</keyword>
<evidence type="ECO:0000259" key="9">
    <source>
        <dbReference type="PROSITE" id="PS51519"/>
    </source>
</evidence>
<dbReference type="InterPro" id="IPR002885">
    <property type="entry name" value="PPR_rpt"/>
</dbReference>
<reference evidence="10 11" key="1">
    <citation type="submission" date="2024-05" db="EMBL/GenBank/DDBJ databases">
        <title>Haplotype-resolved chromosome-level genome assembly of Huyou (Citrus changshanensis).</title>
        <authorList>
            <person name="Miao C."/>
            <person name="Chen W."/>
            <person name="Wu Y."/>
            <person name="Wang L."/>
            <person name="Zhao S."/>
            <person name="Grierson D."/>
            <person name="Xu C."/>
            <person name="Chen K."/>
        </authorList>
    </citation>
    <scope>NUCLEOTIDE SEQUENCE [LARGE SCALE GENOMIC DNA]</scope>
    <source>
        <strain evidence="10">01-14</strain>
        <tissue evidence="10">Leaf</tissue>
    </source>
</reference>
<comment type="caution">
    <text evidence="10">The sequence shown here is derived from an EMBL/GenBank/DDBJ whole genome shotgun (WGS) entry which is preliminary data.</text>
</comment>
<evidence type="ECO:0000256" key="4">
    <source>
        <dbReference type="ARBA" id="ARBA00023125"/>
    </source>
</evidence>
<dbReference type="Pfam" id="PF13041">
    <property type="entry name" value="PPR_2"/>
    <property type="match status" value="2"/>
</dbReference>
<dbReference type="Gene3D" id="1.25.40.10">
    <property type="entry name" value="Tetratricopeptide repeat domain"/>
    <property type="match status" value="3"/>
</dbReference>
<dbReference type="GO" id="GO:0009451">
    <property type="term" value="P:RNA modification"/>
    <property type="evidence" value="ECO:0007669"/>
    <property type="project" value="InterPro"/>
</dbReference>
<dbReference type="PANTHER" id="PTHR47926">
    <property type="entry name" value="PENTATRICOPEPTIDE REPEAT-CONTAINING PROTEIN"/>
    <property type="match status" value="1"/>
</dbReference>
<feature type="repeat" description="PPR" evidence="7">
    <location>
        <begin position="452"/>
        <end position="486"/>
    </location>
</feature>
<dbReference type="InterPro" id="IPR046849">
    <property type="entry name" value="E2_motif"/>
</dbReference>
<gene>
    <name evidence="10" type="ORF">WN944_013807</name>
</gene>
<evidence type="ECO:0000313" key="10">
    <source>
        <dbReference type="EMBL" id="KAK9198621.1"/>
    </source>
</evidence>
<comment type="similarity">
    <text evidence="1">Belongs to the PPR family. PCMP-H subfamily.</text>
</comment>
<dbReference type="InterPro" id="IPR011990">
    <property type="entry name" value="TPR-like_helical_dom_sf"/>
</dbReference>
<keyword evidence="3" id="KW-0805">Transcription regulation</keyword>
<dbReference type="Pfam" id="PF20431">
    <property type="entry name" value="E_motif"/>
    <property type="match status" value="1"/>
</dbReference>
<dbReference type="GO" id="GO:0008270">
    <property type="term" value="F:zinc ion binding"/>
    <property type="evidence" value="ECO:0007669"/>
    <property type="project" value="InterPro"/>
</dbReference>
<protein>
    <recommendedName>
        <fullName evidence="9">RWP-RK domain-containing protein</fullName>
    </recommendedName>
</protein>
<dbReference type="GO" id="GO:0003677">
    <property type="term" value="F:DNA binding"/>
    <property type="evidence" value="ECO:0007669"/>
    <property type="project" value="UniProtKB-KW"/>
</dbReference>
<sequence>MASNSFIVAKEEDPFSFLHQLPPIDFGENGYGSMDWPSEMAIQQESYFDAIPLMGSVPDPLCASQDIVPVPKMTQGDLFCACDYGTGIWSELGPLIEQPTEKLAQVKAPLLLCEDQAPLQETKQQRKVTRRYKLEEKLRSSKFLSRETISQYFYMPITKAAKELNVGLTLLKKRCRELNIRRWPHRKLMSLQTLIKNVQELQTEGEGSEERLREALGILERERKLIEERPDLEMEDTTKRLRQACFKANYKKRKFMGTMMGPMVSTSSCSSRHHHQVLLDADIAYDEYQITGGWLPEPMSGAVGPVYVPSGLLALCLLSQSIVCPCPSVARQHTFFRCFSYFRSWPCKVGLSAWLKAAGSCPFRQSLMVIFIRPLWAAFNCPFDSRALDVRVQGMGLKIARPHLLQIQAHIIVTSLIQDPTVSLHILSRFALPPFRETPYSRQILDHIPRPNVSHYNTMVRAYSMSSSPEEGFYLFEKMRQKRIPTNPFACSFAIKCCMKFCSLMGGLQIHARVLRDGYQLDSQLMTTLMDLYSTFEKSFEACKLFDEIPQRDTVAWNVLISCYIRNQRTRDALCLFDNLNREESGCKPDDVTCLLVLQACAHLGALEFGEKIHRYISEHGYGSKMNLCNSLIAMYSKCGSLGMAFEVFKGMPEKDVVSWSAMISGLAMNGHGRDAIEAFGAMQRAGVLPDDQTFTGVLSACSHCGLVDEGMVFLDRMSKDFGILPNIHHYGCVVDLLGRAGLLDQAYQLITSMGVKPDSTIWRTLLGACRIHKHVTLGERVIEHLIELKAQESGDYVLLLNLYSSVGDWEKVKELREFMNEKGLQTTPGCSTIELKGVVHEFVVDDVSHPRINEIYQMLDEINKQLKIAGYVAEITSELHNLGAEEKGNALSYHSEKLAIAFGVLATPPGTTIRVAKNLRICVDCHNFAKVLSGVYNREVIIRDRLRFHHFREGRCSCNDYW</sequence>
<evidence type="ECO:0000256" key="8">
    <source>
        <dbReference type="SAM" id="Coils"/>
    </source>
</evidence>
<feature type="repeat" description="PPR" evidence="7">
    <location>
        <begin position="553"/>
        <end position="589"/>
    </location>
</feature>
<dbReference type="InterPro" id="IPR003035">
    <property type="entry name" value="RWP-RK_dom"/>
</dbReference>
<evidence type="ECO:0000256" key="3">
    <source>
        <dbReference type="ARBA" id="ARBA00023015"/>
    </source>
</evidence>
<dbReference type="Pfam" id="PF01535">
    <property type="entry name" value="PPR"/>
    <property type="match status" value="1"/>
</dbReference>
<keyword evidence="11" id="KW-1185">Reference proteome</keyword>
<dbReference type="InterPro" id="IPR046848">
    <property type="entry name" value="E_motif"/>
</dbReference>
<dbReference type="Pfam" id="PF20430">
    <property type="entry name" value="Eplus_motif"/>
    <property type="match status" value="1"/>
</dbReference>